<feature type="compositionally biased region" description="Polar residues" evidence="6">
    <location>
        <begin position="112"/>
        <end position="130"/>
    </location>
</feature>
<feature type="compositionally biased region" description="Basic and acidic residues" evidence="6">
    <location>
        <begin position="72"/>
        <end position="81"/>
    </location>
</feature>
<comment type="subcellular location">
    <subcellularLocation>
        <location evidence="1">Nucleus</location>
    </subcellularLocation>
</comment>
<dbReference type="PANTHER" id="PTHR37534">
    <property type="entry name" value="TRANSCRIPTIONAL ACTIVATOR PROTEIN UGA3"/>
    <property type="match status" value="1"/>
</dbReference>
<proteinExistence type="predicted"/>
<keyword evidence="4" id="KW-0804">Transcription</keyword>
<dbReference type="GO" id="GO:0000981">
    <property type="term" value="F:DNA-binding transcription factor activity, RNA polymerase II-specific"/>
    <property type="evidence" value="ECO:0007669"/>
    <property type="project" value="InterPro"/>
</dbReference>
<feature type="domain" description="Zn(2)-C6 fungal-type" evidence="7">
    <location>
        <begin position="22"/>
        <end position="52"/>
    </location>
</feature>
<evidence type="ECO:0000256" key="2">
    <source>
        <dbReference type="ARBA" id="ARBA00023015"/>
    </source>
</evidence>
<evidence type="ECO:0000313" key="8">
    <source>
        <dbReference type="EMBL" id="KFX41717.1"/>
    </source>
</evidence>
<name>A0A093UN48_TALMA</name>
<keyword evidence="2" id="KW-0805">Transcription regulation</keyword>
<keyword evidence="3" id="KW-0238">DNA-binding</keyword>
<dbReference type="eggNOG" id="ENOG502RXEV">
    <property type="taxonomic scope" value="Eukaryota"/>
</dbReference>
<dbReference type="CDD" id="cd00067">
    <property type="entry name" value="GAL4"/>
    <property type="match status" value="1"/>
</dbReference>
<feature type="compositionally biased region" description="Low complexity" evidence="6">
    <location>
        <begin position="82"/>
        <end position="103"/>
    </location>
</feature>
<dbReference type="HOGENOM" id="CLU_014019_1_0_1"/>
<evidence type="ECO:0000256" key="6">
    <source>
        <dbReference type="SAM" id="MobiDB-lite"/>
    </source>
</evidence>
<sequence>MFHQWQQHDPEQRSRVARTRTGCLTCRRRKVRCNEVRPKCGHCSRLRLSCTWPPDSAFDVPGTTKVSKAKKSKQDSRDKRQSQQQGQPQPQPKSGSQSPQKQQRLIPVQEEGAQSPSSRTSLLAQSEPQTHAQQFIPEADFNEIFNYASFLWDNDSPTISFPTGSSPLDSLSTPHDQLQLTMPLAVSETMKRTASVVVPPLFMSDRWASDNGDFIPAASGVNITESELSDFFARSTAPPILAPLETSSRWSRMRKMLIYMCKKSEMVKNAVMAFAALQFESPRSGSRTIHTQYYTLSRDMLTKIITEVSMDQKLLVVELRHILATVFLLTYIDLLDDDVFKAHGNLRDAFHVIQRVRNENLSLTVSAGGEGLFLDEDDNNIPPDMESPPDTVGGGLENAETILEDVLTRPASSFFQKVQSFMGRISRIDPWHRSRGTVDDETDVMIIAQKISKDIKALWHQRPSLMDHAIACKLVPPLLSPSLANTLSRALMVCYANYHASFVHLHRVAYKNLPRTPDLETALCAIQKVTENLMRTPHSATDTTTTTTNSMETISGFTSSSPLPINMLWPLLMLGVESDDAHQRAWVVAAMKSMESIVSNAGITADVLEEVIRRQDEAGQRMDIRQVMHDTFTRAFAMSNLTLGDYAQRAQTDGNEHSN</sequence>
<feature type="region of interest" description="Disordered" evidence="6">
    <location>
        <begin position="57"/>
        <end position="130"/>
    </location>
</feature>
<dbReference type="InterPro" id="IPR021858">
    <property type="entry name" value="Fun_TF"/>
</dbReference>
<organism evidence="8">
    <name type="scientific">Talaromyces marneffei PM1</name>
    <dbReference type="NCBI Taxonomy" id="1077442"/>
    <lineage>
        <taxon>Eukaryota</taxon>
        <taxon>Fungi</taxon>
        <taxon>Dikarya</taxon>
        <taxon>Ascomycota</taxon>
        <taxon>Pezizomycotina</taxon>
        <taxon>Eurotiomycetes</taxon>
        <taxon>Eurotiomycetidae</taxon>
        <taxon>Eurotiales</taxon>
        <taxon>Trichocomaceae</taxon>
        <taxon>Talaromyces</taxon>
        <taxon>Talaromyces sect. Talaromyces</taxon>
    </lineage>
</organism>
<dbReference type="SMART" id="SM00066">
    <property type="entry name" value="GAL4"/>
    <property type="match status" value="1"/>
</dbReference>
<dbReference type="InterPro" id="IPR001138">
    <property type="entry name" value="Zn2Cys6_DnaBD"/>
</dbReference>
<dbReference type="GO" id="GO:0000976">
    <property type="term" value="F:transcription cis-regulatory region binding"/>
    <property type="evidence" value="ECO:0007669"/>
    <property type="project" value="TreeGrafter"/>
</dbReference>
<dbReference type="Pfam" id="PF00172">
    <property type="entry name" value="Zn_clus"/>
    <property type="match status" value="1"/>
</dbReference>
<dbReference type="GO" id="GO:0008270">
    <property type="term" value="F:zinc ion binding"/>
    <property type="evidence" value="ECO:0007669"/>
    <property type="project" value="InterPro"/>
</dbReference>
<dbReference type="Pfam" id="PF11951">
    <property type="entry name" value="Fungal_trans_2"/>
    <property type="match status" value="1"/>
</dbReference>
<evidence type="ECO:0000256" key="4">
    <source>
        <dbReference type="ARBA" id="ARBA00023163"/>
    </source>
</evidence>
<dbReference type="InterPro" id="IPR036864">
    <property type="entry name" value="Zn2-C6_fun-type_DNA-bd_sf"/>
</dbReference>
<evidence type="ECO:0000259" key="7">
    <source>
        <dbReference type="PROSITE" id="PS50048"/>
    </source>
</evidence>
<dbReference type="AlphaFoldDB" id="A0A093UN48"/>
<evidence type="ECO:0000256" key="3">
    <source>
        <dbReference type="ARBA" id="ARBA00023125"/>
    </source>
</evidence>
<reference evidence="8" key="2">
    <citation type="journal article" date="2014" name="PLoS Genet.">
        <title>Signature gene expression reveals novel clues to the molecular mechanisms of dimorphic transition in Penicillium marneffei.</title>
        <authorList>
            <person name="Yang E."/>
            <person name="Wang G."/>
            <person name="Cai J."/>
            <person name="Woo P.C."/>
            <person name="Lau S.K."/>
            <person name="Yuen K.-Y."/>
            <person name="Chow W.-N."/>
            <person name="Lin X."/>
        </authorList>
    </citation>
    <scope>NUCLEOTIDE SEQUENCE</scope>
    <source>
        <strain evidence="8">PM1</strain>
    </source>
</reference>
<accession>A0A093UN48</accession>
<evidence type="ECO:0000256" key="1">
    <source>
        <dbReference type="ARBA" id="ARBA00004123"/>
    </source>
</evidence>
<dbReference type="PROSITE" id="PS00463">
    <property type="entry name" value="ZN2_CY6_FUNGAL_1"/>
    <property type="match status" value="1"/>
</dbReference>
<protein>
    <submittedName>
        <fullName evidence="8">Zinc finger protein 1</fullName>
    </submittedName>
</protein>
<dbReference type="PANTHER" id="PTHR37534:SF49">
    <property type="entry name" value="LYSINE BIOSYNTHESIS REGULATORY PROTEIN LYS14"/>
    <property type="match status" value="1"/>
</dbReference>
<evidence type="ECO:0000256" key="5">
    <source>
        <dbReference type="ARBA" id="ARBA00023242"/>
    </source>
</evidence>
<keyword evidence="5" id="KW-0539">Nucleus</keyword>
<dbReference type="GO" id="GO:0005634">
    <property type="term" value="C:nucleus"/>
    <property type="evidence" value="ECO:0007669"/>
    <property type="project" value="UniProtKB-SubCell"/>
</dbReference>
<comment type="caution">
    <text evidence="8">The sequence shown here is derived from an EMBL/GenBank/DDBJ whole genome shotgun (WGS) entry which is preliminary data.</text>
</comment>
<dbReference type="GO" id="GO:0045944">
    <property type="term" value="P:positive regulation of transcription by RNA polymerase II"/>
    <property type="evidence" value="ECO:0007669"/>
    <property type="project" value="TreeGrafter"/>
</dbReference>
<gene>
    <name evidence="8" type="ORF">GQ26_0550320</name>
</gene>
<reference key="1">
    <citation type="journal article" date="2014" name="PLoS Genet.">
        <title>Signature Gene Expression Reveals Novel Clues to the Molecular Mechanisms of Dimorphic Transition in Penicillium marneffei.</title>
        <authorList>
            <person name="Yang E."/>
            <person name="Wang G."/>
            <person name="Cai J."/>
            <person name="Woo P.C."/>
            <person name="Lau S.K."/>
            <person name="Yuen K.-Y."/>
            <person name="Chow W.-N."/>
            <person name="Lin X."/>
        </authorList>
    </citation>
    <scope>NUCLEOTIDE SEQUENCE [LARGE SCALE GENOMIC DNA]</scope>
    <source>
        <strain>PM1</strain>
    </source>
</reference>
<dbReference type="PROSITE" id="PS50048">
    <property type="entry name" value="ZN2_CY6_FUNGAL_2"/>
    <property type="match status" value="1"/>
</dbReference>
<dbReference type="SUPFAM" id="SSF57701">
    <property type="entry name" value="Zn2/Cys6 DNA-binding domain"/>
    <property type="match status" value="1"/>
</dbReference>
<dbReference type="Gene3D" id="4.10.240.10">
    <property type="entry name" value="Zn(2)-C6 fungal-type DNA-binding domain"/>
    <property type="match status" value="1"/>
</dbReference>
<dbReference type="EMBL" id="JPOX01000055">
    <property type="protein sequence ID" value="KFX41717.1"/>
    <property type="molecule type" value="Genomic_DNA"/>
</dbReference>